<dbReference type="Pfam" id="PF13671">
    <property type="entry name" value="AAA_33"/>
    <property type="match status" value="1"/>
</dbReference>
<feature type="region of interest" description="Disordered" evidence="1">
    <location>
        <begin position="618"/>
        <end position="640"/>
    </location>
</feature>
<evidence type="ECO:0000256" key="1">
    <source>
        <dbReference type="SAM" id="MobiDB-lite"/>
    </source>
</evidence>
<dbReference type="OMA" id="KYVGPKQ"/>
<organism evidence="2">
    <name type="scientific">Triticum aestivum</name>
    <name type="common">Wheat</name>
    <dbReference type="NCBI Taxonomy" id="4565"/>
    <lineage>
        <taxon>Eukaryota</taxon>
        <taxon>Viridiplantae</taxon>
        <taxon>Streptophyta</taxon>
        <taxon>Embryophyta</taxon>
        <taxon>Tracheophyta</taxon>
        <taxon>Spermatophyta</taxon>
        <taxon>Magnoliopsida</taxon>
        <taxon>Liliopsida</taxon>
        <taxon>Poales</taxon>
        <taxon>Poaceae</taxon>
        <taxon>BOP clade</taxon>
        <taxon>Pooideae</taxon>
        <taxon>Triticodae</taxon>
        <taxon>Triticeae</taxon>
        <taxon>Triticinae</taxon>
        <taxon>Triticum</taxon>
    </lineage>
</organism>
<evidence type="ECO:0000313" key="2">
    <source>
        <dbReference type="EnsemblPlants" id="TraesCS6B02G434400.1"/>
    </source>
</evidence>
<dbReference type="Gramene" id="TraesCS6B03G1215200.1">
    <property type="protein sequence ID" value="TraesCS6B03G1215200.1.CDS"/>
    <property type="gene ID" value="TraesCS6B03G1215200"/>
</dbReference>
<proteinExistence type="predicted"/>
<dbReference type="Gramene" id="TraesKAR6B01G0461360.1">
    <property type="protein sequence ID" value="cds.TraesKAR6B01G0461360.1"/>
    <property type="gene ID" value="TraesKAR6B01G0461360"/>
</dbReference>
<feature type="compositionally biased region" description="Basic and acidic residues" evidence="1">
    <location>
        <begin position="587"/>
        <end position="605"/>
    </location>
</feature>
<dbReference type="AlphaFoldDB" id="A0A3B6PV46"/>
<dbReference type="Gene3D" id="3.40.50.300">
    <property type="entry name" value="P-loop containing nucleotide triphosphate hydrolases"/>
    <property type="match status" value="1"/>
</dbReference>
<reference evidence="2" key="1">
    <citation type="submission" date="2018-08" db="EMBL/GenBank/DDBJ databases">
        <authorList>
            <person name="Rossello M."/>
        </authorList>
    </citation>
    <scope>NUCLEOTIDE SEQUENCE [LARGE SCALE GENOMIC DNA]</scope>
    <source>
        <strain evidence="2">cv. Chinese Spring</strain>
    </source>
</reference>
<sequence>MAEAPPPKLLYIAVADGGGRRAFRYTRPVLQSTLQLMGCKARHAFKISKRVFSVMRSEFLDASRSDRAVKEENASSLGIGEDAEMLNTDILDATGSSLPFELYKTQTTILVSRERFLNIVCDALSSYKYVGPNQKADLLLACRIKEKKESVTVLLCGTSGCGKSTLSSLLGSRLGITTVVSTDSIRHMMRSFADEKQNPLLYASTYHAGEYLDPVAVAQSKAKRQAKKLAMVSHPNTSEGQDDTSDVKSRHGSSVLPPRTELIGSKQMAIEGFKAQSEMVIDSLDRLITSWEEQKQSVIVEGVHLSLNFVMGLMKKHPSIIPFMVYIANEEKHMERFAVRAKYMTLDPAKNRYIKYIRNIRAIQEYLCNRADKHLVPKINNTNVDQSVAAIHATVFSCLRRREVGEQLYDLNTNTVPVVDEEYRNQRAANSLGSKGMFQLIQRKGSSRNLMALLNPDGSVTKAWHVDSGDGNANGNTGSGRSVGNHMVNPSLIGKAESVNLQFGSFGISAWLSDTGGGTSHAGSVDDLRADGIETGGRYFSSCCSSPKTSDCASKEHMEDYSVYGSEEDADDPPDAETDEDLTDEERDVHEIEAGSVDEHSTKSDEEYDDLAMQDVMGNGNCSDDDEQAAGYGARRSPPMEESILGADDAMVEGRYHHNLDLFTMSKDVAATKMPCA</sequence>
<dbReference type="GeneID" id="123139892"/>
<dbReference type="Gramene" id="TraesSYM6B03G03572670.1">
    <property type="protein sequence ID" value="TraesSYM6B03G03572670.1"/>
    <property type="gene ID" value="TraesSYM6B03G03572670"/>
</dbReference>
<accession>A0A3B6PV46</accession>
<dbReference type="Proteomes" id="UP000019116">
    <property type="component" value="Chromosome 6B"/>
</dbReference>
<gene>
    <name evidence="2" type="primary">LOC123139892</name>
</gene>
<dbReference type="KEGG" id="taes:123139892"/>
<dbReference type="Gramene" id="TraesSTA6B03G03619050.2">
    <property type="protein sequence ID" value="TraesSTA6B03G03619050.2"/>
    <property type="gene ID" value="TraesSTA6B03G03619050"/>
</dbReference>
<dbReference type="Gramene" id="TraesCS6B02G434400.1">
    <property type="protein sequence ID" value="TraesCS6B02G434400.1"/>
    <property type="gene ID" value="TraesCS6B02G434400"/>
</dbReference>
<dbReference type="SUPFAM" id="SSF52540">
    <property type="entry name" value="P-loop containing nucleoside triphosphate hydrolases"/>
    <property type="match status" value="1"/>
</dbReference>
<dbReference type="Gramene" id="TraesROB_scaffold_005391_01G000600.1">
    <property type="protein sequence ID" value="TraesROB_scaffold_005391_01G000600.1"/>
    <property type="gene ID" value="TraesROB_scaffold_005391_01G000600"/>
</dbReference>
<dbReference type="Gramene" id="TraesPARA_EIv1.0_2112070.1">
    <property type="protein sequence ID" value="TraesPARA_EIv1.0_2112070.1.CDS"/>
    <property type="gene ID" value="TraesPARA_EIv1.0_2112070"/>
</dbReference>
<dbReference type="EnsemblPlants" id="TraesCS6B02G434400.1">
    <property type="protein sequence ID" value="TraesCS6B02G434400.1"/>
    <property type="gene ID" value="TraesCS6B02G434400"/>
</dbReference>
<feature type="region of interest" description="Disordered" evidence="1">
    <location>
        <begin position="562"/>
        <end position="605"/>
    </location>
</feature>
<feature type="region of interest" description="Disordered" evidence="1">
    <location>
        <begin position="228"/>
        <end position="258"/>
    </location>
</feature>
<name>A0A3B6PV46_WHEAT</name>
<feature type="compositionally biased region" description="Acidic residues" evidence="1">
    <location>
        <begin position="566"/>
        <end position="586"/>
    </location>
</feature>
<dbReference type="Gramene" id="TraesMAC6B03G03630950.1">
    <property type="protein sequence ID" value="TraesMAC6B03G03630950.1"/>
    <property type="gene ID" value="TraesMAC6B03G03630950"/>
</dbReference>
<reference evidence="2" key="2">
    <citation type="submission" date="2018-10" db="UniProtKB">
        <authorList>
            <consortium name="EnsemblPlants"/>
        </authorList>
    </citation>
    <scope>IDENTIFICATION</scope>
</reference>
<dbReference type="Gramene" id="TraesCAD_scaffold_063581_01G000100.1">
    <property type="protein sequence ID" value="TraesCAD_scaffold_063581_01G000100.1"/>
    <property type="gene ID" value="TraesCAD_scaffold_063581_01G000100"/>
</dbReference>
<dbReference type="Gramene" id="TraesLAC6B03G03584650.1">
    <property type="protein sequence ID" value="TraesLAC6B03G03584650.1"/>
    <property type="gene ID" value="TraesLAC6B03G03584650"/>
</dbReference>
<dbReference type="InterPro" id="IPR027417">
    <property type="entry name" value="P-loop_NTPase"/>
</dbReference>
<protein>
    <submittedName>
        <fullName evidence="2">Uncharacterized protein</fullName>
    </submittedName>
</protein>
<dbReference type="PANTHER" id="PTHR33477:SF3">
    <property type="entry name" value="P-LOOP NTPASE DOMAIN-CONTAINING PROTEIN LPA1 HOMOLOG 1"/>
    <property type="match status" value="1"/>
</dbReference>
<evidence type="ECO:0000313" key="3">
    <source>
        <dbReference type="Proteomes" id="UP000019116"/>
    </source>
</evidence>
<dbReference type="Gramene" id="TraesARI6B03G03590950.1">
    <property type="protein sequence ID" value="TraesARI6B03G03590950.1"/>
    <property type="gene ID" value="TraesARI6B03G03590950"/>
</dbReference>
<keyword evidence="3" id="KW-1185">Reference proteome</keyword>
<dbReference type="Gramene" id="TraesCLE_scaffold_056440_01G000100.1">
    <property type="protein sequence ID" value="TraesCLE_scaffold_056440_01G000100.1"/>
    <property type="gene ID" value="TraesCLE_scaffold_056440_01G000100"/>
</dbReference>
<dbReference type="PANTHER" id="PTHR33477">
    <property type="entry name" value="P-LOOP NTPASE DOMAIN-CONTAINING PROTEIN LPA1 HOMOLOG 1"/>
    <property type="match status" value="1"/>
</dbReference>
<dbReference type="Gramene" id="TraesWEE_scaffold_007963_01G000500.1">
    <property type="protein sequence ID" value="TraesWEE_scaffold_007963_01G000500.1"/>
    <property type="gene ID" value="TraesWEE_scaffold_007963_01G000500"/>
</dbReference>
<dbReference type="RefSeq" id="XP_044415521.1">
    <property type="nucleotide sequence ID" value="XM_044559586.1"/>
</dbReference>
<dbReference type="STRING" id="4565.A0A3B6PV46"/>
<dbReference type="Gramene" id="TraesNOR6B03G03667570.1">
    <property type="protein sequence ID" value="TraesNOR6B03G03667570.1"/>
    <property type="gene ID" value="TraesNOR6B03G03667570"/>
</dbReference>